<evidence type="ECO:0000259" key="1">
    <source>
        <dbReference type="Pfam" id="PF08861"/>
    </source>
</evidence>
<name>A0ABU9JZT8_9BACI</name>
<keyword evidence="4" id="KW-1185">Reference proteome</keyword>
<dbReference type="RefSeq" id="WP_041847911.1">
    <property type="nucleotide sequence ID" value="NZ_CP155465.1"/>
</dbReference>
<dbReference type="EMBL" id="JBBYAK010000001">
    <property type="protein sequence ID" value="MEL3958392.1"/>
    <property type="molecule type" value="Genomic_DNA"/>
</dbReference>
<comment type="caution">
    <text evidence="3">The sequence shown here is derived from an EMBL/GenBank/DDBJ whole genome shotgun (WGS) entry which is preliminary data.</text>
</comment>
<accession>A0ABU9JZT8</accession>
<evidence type="ECO:0000313" key="4">
    <source>
        <dbReference type="Proteomes" id="UP001459714"/>
    </source>
</evidence>
<dbReference type="Pfam" id="PF08862">
    <property type="entry name" value="DUF1829"/>
    <property type="match status" value="1"/>
</dbReference>
<proteinExistence type="predicted"/>
<protein>
    <submittedName>
        <fullName evidence="3">DUF1828 domain-containing protein</fullName>
    </submittedName>
</protein>
<dbReference type="InterPro" id="IPR014960">
    <property type="entry name" value="DUF1828"/>
</dbReference>
<dbReference type="Pfam" id="PF08861">
    <property type="entry name" value="DUF1828"/>
    <property type="match status" value="1"/>
</dbReference>
<dbReference type="Proteomes" id="UP001459714">
    <property type="component" value="Unassembled WGS sequence"/>
</dbReference>
<sequence>MELDVVKDSYVNWIRENTHLSDGLNNSIEISSPFIDSLNENIKLYVVPESNDIKVTDDGYTIWNLETTGMVFRKGSQRERILLDIMERYSVDIDLSTKELYIKTDNDNLGMAIHVLTQTILSVSDLLRFNKKNIKNLFYEEVNNYFTQNKEIFDYFPDFEIQGKSKLMHRFDYLMTTQNKQKKLVKLVNYLDQVQLERILLSWQDTSQQRIKKYNENLGMVALINDSQKKISSKFEIAFAQYGIEPIGFSNKAAVNQSLSLVG</sequence>
<feature type="domain" description="DUF1828" evidence="1">
    <location>
        <begin position="32"/>
        <end position="123"/>
    </location>
</feature>
<dbReference type="InterPro" id="IPR014961">
    <property type="entry name" value="DUF1829"/>
</dbReference>
<evidence type="ECO:0000259" key="2">
    <source>
        <dbReference type="Pfam" id="PF08862"/>
    </source>
</evidence>
<reference evidence="3 4" key="1">
    <citation type="submission" date="2024-03" db="EMBL/GenBank/DDBJ databases">
        <title>Bacilli Hybrid Assemblies.</title>
        <authorList>
            <person name="Kovac J."/>
        </authorList>
    </citation>
    <scope>NUCLEOTIDE SEQUENCE [LARGE SCALE GENOMIC DNA]</scope>
    <source>
        <strain evidence="3 4">FSL M8-0022</strain>
    </source>
</reference>
<organism evidence="3 4">
    <name type="scientific">Caldifermentibacillus hisashii</name>
    <dbReference type="NCBI Taxonomy" id="996558"/>
    <lineage>
        <taxon>Bacteria</taxon>
        <taxon>Bacillati</taxon>
        <taxon>Bacillota</taxon>
        <taxon>Bacilli</taxon>
        <taxon>Bacillales</taxon>
        <taxon>Bacillaceae</taxon>
        <taxon>Caldifermentibacillus</taxon>
    </lineage>
</organism>
<evidence type="ECO:0000313" key="3">
    <source>
        <dbReference type="EMBL" id="MEL3958392.1"/>
    </source>
</evidence>
<feature type="domain" description="DUF1829" evidence="2">
    <location>
        <begin position="163"/>
        <end position="252"/>
    </location>
</feature>
<gene>
    <name evidence="3" type="ORF">NST17_14600</name>
</gene>